<dbReference type="Gene3D" id="2.30.30.40">
    <property type="entry name" value="SH3 Domains"/>
    <property type="match status" value="1"/>
</dbReference>
<evidence type="ECO:0000259" key="1">
    <source>
        <dbReference type="Pfam" id="PF08239"/>
    </source>
</evidence>
<dbReference type="InterPro" id="IPR003646">
    <property type="entry name" value="SH3-like_bac-type"/>
</dbReference>
<gene>
    <name evidence="2" type="ORF">B0680_02770</name>
</gene>
<evidence type="ECO:0000313" key="2">
    <source>
        <dbReference type="EMBL" id="OOS25800.1"/>
    </source>
</evidence>
<reference evidence="2 3" key="1">
    <citation type="submission" date="2017-02" db="EMBL/GenBank/DDBJ databases">
        <title>Draft genome sequence of Moraxella pluranimalium CCUG 54913T type strain.</title>
        <authorList>
            <person name="Salva-Serra F."/>
            <person name="Engstrom-Jakobsson H."/>
            <person name="Thorell K."/>
            <person name="Jaen-Luchoro D."/>
            <person name="Gonzales-Siles L."/>
            <person name="Karlsson R."/>
            <person name="Yazdan S."/>
            <person name="Boulund F."/>
            <person name="Johnning A."/>
            <person name="Engstrand L."/>
            <person name="Kristiansson E."/>
            <person name="Moore E."/>
        </authorList>
    </citation>
    <scope>NUCLEOTIDE SEQUENCE [LARGE SCALE GENOMIC DNA]</scope>
    <source>
        <strain evidence="2 3">CCUG 54913</strain>
    </source>
</reference>
<keyword evidence="3" id="KW-1185">Reference proteome</keyword>
<comment type="caution">
    <text evidence="2">The sequence shown here is derived from an EMBL/GenBank/DDBJ whole genome shotgun (WGS) entry which is preliminary data.</text>
</comment>
<dbReference type="AlphaFoldDB" id="A0A1T0CTW0"/>
<feature type="domain" description="SH3b" evidence="1">
    <location>
        <begin position="23"/>
        <end position="77"/>
    </location>
</feature>
<protein>
    <recommendedName>
        <fullName evidence="1">SH3b domain-containing protein</fullName>
    </recommendedName>
</protein>
<dbReference type="Pfam" id="PF08239">
    <property type="entry name" value="SH3_3"/>
    <property type="match status" value="1"/>
</dbReference>
<sequence length="83" mass="9163">MLMPSISHARPQCYVDDPTGTPLNVRSTPNGQVIGRLKNGEPLFIIGDAIDSRGRAWLKIIYDTPNGGVEAYIYGEYYSCLDT</sequence>
<dbReference type="EMBL" id="MUYU01000006">
    <property type="protein sequence ID" value="OOS25800.1"/>
    <property type="molecule type" value="Genomic_DNA"/>
</dbReference>
<name>A0A1T0CTW0_9GAMM</name>
<organism evidence="2 3">
    <name type="scientific">Moraxella pluranimalium</name>
    <dbReference type="NCBI Taxonomy" id="470453"/>
    <lineage>
        <taxon>Bacteria</taxon>
        <taxon>Pseudomonadati</taxon>
        <taxon>Pseudomonadota</taxon>
        <taxon>Gammaproteobacteria</taxon>
        <taxon>Moraxellales</taxon>
        <taxon>Moraxellaceae</taxon>
        <taxon>Moraxella</taxon>
    </lineage>
</organism>
<proteinExistence type="predicted"/>
<dbReference type="Proteomes" id="UP000189800">
    <property type="component" value="Unassembled WGS sequence"/>
</dbReference>
<evidence type="ECO:0000313" key="3">
    <source>
        <dbReference type="Proteomes" id="UP000189800"/>
    </source>
</evidence>
<accession>A0A1T0CTW0</accession>